<evidence type="ECO:0000259" key="2">
    <source>
        <dbReference type="Pfam" id="PF20469"/>
    </source>
</evidence>
<dbReference type="InterPro" id="IPR034139">
    <property type="entry name" value="TOPRIM_OLD"/>
</dbReference>
<gene>
    <name evidence="3" type="ORF">AOQ71_07755</name>
</gene>
<dbReference type="InterPro" id="IPR041685">
    <property type="entry name" value="AAA_GajA/Old/RecF-like"/>
</dbReference>
<accession>A0A0R3E8P9</accession>
<evidence type="ECO:0000313" key="4">
    <source>
        <dbReference type="Proteomes" id="UP000051936"/>
    </source>
</evidence>
<feature type="domain" description="OLD protein-like TOPRIM" evidence="2">
    <location>
        <begin position="395"/>
        <end position="465"/>
    </location>
</feature>
<comment type="caution">
    <text evidence="3">The sequence shown here is derived from an EMBL/GenBank/DDBJ whole genome shotgun (WGS) entry which is preliminary data.</text>
</comment>
<keyword evidence="3" id="KW-0255">Endonuclease</keyword>
<dbReference type="EMBL" id="LJYG01000034">
    <property type="protein sequence ID" value="KRQ15781.1"/>
    <property type="molecule type" value="Genomic_DNA"/>
</dbReference>
<dbReference type="SUPFAM" id="SSF52540">
    <property type="entry name" value="P-loop containing nucleoside triphosphate hydrolases"/>
    <property type="match status" value="1"/>
</dbReference>
<dbReference type="OrthoDB" id="9789856at2"/>
<dbReference type="GO" id="GO:0004519">
    <property type="term" value="F:endonuclease activity"/>
    <property type="evidence" value="ECO:0007669"/>
    <property type="project" value="UniProtKB-KW"/>
</dbReference>
<dbReference type="Pfam" id="PF13175">
    <property type="entry name" value="AAA_15"/>
    <property type="match status" value="2"/>
</dbReference>
<dbReference type="STRING" id="989370.AOQ71_07755"/>
<dbReference type="InterPro" id="IPR051396">
    <property type="entry name" value="Bact_Antivir_Def_Nuclease"/>
</dbReference>
<dbReference type="AlphaFoldDB" id="A0A0R3E8P9"/>
<dbReference type="PANTHER" id="PTHR43581:SF4">
    <property type="entry name" value="ATP_GTP PHOSPHATASE"/>
    <property type="match status" value="1"/>
</dbReference>
<reference evidence="3 4" key="1">
    <citation type="submission" date="2015-09" db="EMBL/GenBank/DDBJ databases">
        <title>Draft Genome Sequence of Bradyrhizobium manausense Strain BR 3351T, a Novel Symbiotic Nitrogen-Fixing Alphaproteobacterium Isolated from Brazilian Amazon Rain Forest.</title>
        <authorList>
            <person name="De Araujo J.L."/>
            <person name="Zilli J.E."/>
        </authorList>
    </citation>
    <scope>NUCLEOTIDE SEQUENCE [LARGE SCALE GENOMIC DNA]</scope>
    <source>
        <strain evidence="3 4">BR3351</strain>
    </source>
</reference>
<protein>
    <submittedName>
        <fullName evidence="3">ATP-dependent endonuclease</fullName>
    </submittedName>
</protein>
<dbReference type="PANTHER" id="PTHR43581">
    <property type="entry name" value="ATP/GTP PHOSPHATASE"/>
    <property type="match status" value="1"/>
</dbReference>
<feature type="domain" description="Endonuclease GajA/Old nuclease/RecF-like AAA" evidence="1">
    <location>
        <begin position="1"/>
        <end position="46"/>
    </location>
</feature>
<feature type="domain" description="Endonuclease GajA/Old nuclease/RecF-like AAA" evidence="1">
    <location>
        <begin position="280"/>
        <end position="348"/>
    </location>
</feature>
<name>A0A0R3E8P9_9BRAD</name>
<proteinExistence type="predicted"/>
<organism evidence="3 4">
    <name type="scientific">Bradyrhizobium manausense</name>
    <dbReference type="NCBI Taxonomy" id="989370"/>
    <lineage>
        <taxon>Bacteria</taxon>
        <taxon>Pseudomonadati</taxon>
        <taxon>Pseudomonadota</taxon>
        <taxon>Alphaproteobacteria</taxon>
        <taxon>Hyphomicrobiales</taxon>
        <taxon>Nitrobacteraceae</taxon>
        <taxon>Bradyrhizobium</taxon>
    </lineage>
</organism>
<keyword evidence="3" id="KW-0540">Nuclease</keyword>
<keyword evidence="4" id="KW-1185">Reference proteome</keyword>
<dbReference type="Pfam" id="PF20469">
    <property type="entry name" value="OLD-like_TOPRIM"/>
    <property type="match status" value="1"/>
</dbReference>
<dbReference type="Gene3D" id="3.40.50.300">
    <property type="entry name" value="P-loop containing nucleotide triphosphate hydrolases"/>
    <property type="match status" value="1"/>
</dbReference>
<evidence type="ECO:0000259" key="1">
    <source>
        <dbReference type="Pfam" id="PF13175"/>
    </source>
</evidence>
<sequence length="605" mass="66853">MKIARAFIENFRGIRQAEVHFSGTSVLLGDNNTGKSTVLEAIELAIGPDRLARAQAIDEHDFYGGDYLPAEGAPAKLIIVEVVITGLDEQHCTKFRNNLEFWRQADRSLLGPGQGADLAQEGVDPAVRIRFEGAYDPENDDFTAKTWFAVPRLDDGTLINECRSSDKREFGFLHLRALRTGNRALSMERGSLLDIILKTYEVRTRMWEGLLRQLRDLDVVGDNDPEFGRILTAIRDAMRDIVPGEWADAPHLRVSDLTRDDLRRVLKSFLATGVPGYAAPFQHQGSGTINALVLAMLGLIAQRRNGRVIFAMEEPELSLPPHVQKRVVDKVRSIAAQALFTSHSPYVIEQFQPEQMMVLTRNTAGVLNASNIELPANLKLKTFRDGFRTRFCEALLARRVIVVEGKTELVAYSAVARRAAELAPAHYQRLDALGWVPFDAGGQTSVAAFAAFFRSLGKTVATIFDQQAQPAGAAIVASCDAAYEQPYAGFEDLLAAEISVPMQAWFVQFFVAAGEWPQALNNLLPFPGSPEAAYREAFLALFKHKKGDDYLTIFFEQCQLGHFPPTMLQIITALKNLAAPLPPPPPPAPWCKRISSDNGDGVDPV</sequence>
<dbReference type="RefSeq" id="WP_057743993.1">
    <property type="nucleotide sequence ID" value="NZ_LJYG01000034.1"/>
</dbReference>
<dbReference type="Proteomes" id="UP000051936">
    <property type="component" value="Unassembled WGS sequence"/>
</dbReference>
<keyword evidence="3" id="KW-0378">Hydrolase</keyword>
<dbReference type="InterPro" id="IPR027417">
    <property type="entry name" value="P-loop_NTPase"/>
</dbReference>
<evidence type="ECO:0000313" key="3">
    <source>
        <dbReference type="EMBL" id="KRQ15781.1"/>
    </source>
</evidence>